<name>A0A9X9LJH7_GULGU</name>
<feature type="non-terminal residue" evidence="1">
    <location>
        <position position="1"/>
    </location>
</feature>
<organism evidence="1 2">
    <name type="scientific">Gulo gulo</name>
    <name type="common">Wolverine</name>
    <name type="synonym">Gluton</name>
    <dbReference type="NCBI Taxonomy" id="48420"/>
    <lineage>
        <taxon>Eukaryota</taxon>
        <taxon>Metazoa</taxon>
        <taxon>Chordata</taxon>
        <taxon>Craniata</taxon>
        <taxon>Vertebrata</taxon>
        <taxon>Euteleostomi</taxon>
        <taxon>Mammalia</taxon>
        <taxon>Eutheria</taxon>
        <taxon>Laurasiatheria</taxon>
        <taxon>Carnivora</taxon>
        <taxon>Caniformia</taxon>
        <taxon>Musteloidea</taxon>
        <taxon>Mustelidae</taxon>
        <taxon>Guloninae</taxon>
        <taxon>Gulo</taxon>
    </lineage>
</organism>
<dbReference type="Proteomes" id="UP000269945">
    <property type="component" value="Unassembled WGS sequence"/>
</dbReference>
<accession>A0A9X9LJH7</accession>
<evidence type="ECO:0000313" key="2">
    <source>
        <dbReference type="Proteomes" id="UP000269945"/>
    </source>
</evidence>
<reference evidence="1 2" key="1">
    <citation type="submission" date="2018-10" db="EMBL/GenBank/DDBJ databases">
        <authorList>
            <person name="Ekblom R."/>
            <person name="Jareborg N."/>
        </authorList>
    </citation>
    <scope>NUCLEOTIDE SEQUENCE [LARGE SCALE GENOMIC DNA]</scope>
    <source>
        <tissue evidence="1">Muscle</tissue>
    </source>
</reference>
<dbReference type="AlphaFoldDB" id="A0A9X9LJH7"/>
<sequence length="66" mass="7586">QFFISGLPGFPTTSHFFPVRHSFLQMNAWSLRNPLTMQSLACLGRKGYWEKKRLVMNILTEGRGGK</sequence>
<comment type="caution">
    <text evidence="1">The sequence shown here is derived from an EMBL/GenBank/DDBJ whole genome shotgun (WGS) entry which is preliminary data.</text>
</comment>
<proteinExistence type="predicted"/>
<protein>
    <submittedName>
        <fullName evidence="1">Uncharacterized protein</fullName>
    </submittedName>
</protein>
<gene>
    <name evidence="1" type="ORF">BN2614_LOCUS7</name>
</gene>
<dbReference type="EMBL" id="CYRY02005240">
    <property type="protein sequence ID" value="VCW69687.1"/>
    <property type="molecule type" value="Genomic_DNA"/>
</dbReference>
<keyword evidence="2" id="KW-1185">Reference proteome</keyword>
<evidence type="ECO:0000313" key="1">
    <source>
        <dbReference type="EMBL" id="VCW69687.1"/>
    </source>
</evidence>